<organism evidence="8">
    <name type="scientific">Micromonas pusilla</name>
    <name type="common">Picoplanktonic green alga</name>
    <name type="synonym">Chromulina pusilla</name>
    <dbReference type="NCBI Taxonomy" id="38833"/>
    <lineage>
        <taxon>Eukaryota</taxon>
        <taxon>Viridiplantae</taxon>
        <taxon>Chlorophyta</taxon>
        <taxon>Mamiellophyceae</taxon>
        <taxon>Mamiellales</taxon>
        <taxon>Mamiellaceae</taxon>
        <taxon>Micromonas</taxon>
    </lineage>
</organism>
<feature type="transmembrane region" description="Helical" evidence="6">
    <location>
        <begin position="171"/>
        <end position="189"/>
    </location>
</feature>
<keyword evidence="2" id="KW-0813">Transport</keyword>
<dbReference type="PANTHER" id="PTHR45755:SF3">
    <property type="entry name" value="METAL TOLERANCE PROTEIN C2"/>
    <property type="match status" value="1"/>
</dbReference>
<reference evidence="8" key="1">
    <citation type="submission" date="2021-01" db="EMBL/GenBank/DDBJ databases">
        <authorList>
            <person name="Corre E."/>
            <person name="Pelletier E."/>
            <person name="Niang G."/>
            <person name="Scheremetjew M."/>
            <person name="Finn R."/>
            <person name="Kale V."/>
            <person name="Holt S."/>
            <person name="Cochrane G."/>
            <person name="Meng A."/>
            <person name="Brown T."/>
            <person name="Cohen L."/>
        </authorList>
    </citation>
    <scope>NUCLEOTIDE SEQUENCE</scope>
    <source>
        <strain evidence="8">CCMP1723</strain>
    </source>
</reference>
<protein>
    <recommendedName>
        <fullName evidence="7">Cation efflux protein transmembrane domain-containing protein</fullName>
    </recommendedName>
</protein>
<evidence type="ECO:0000256" key="1">
    <source>
        <dbReference type="ARBA" id="ARBA00004141"/>
    </source>
</evidence>
<dbReference type="GO" id="GO:0016020">
    <property type="term" value="C:membrane"/>
    <property type="evidence" value="ECO:0007669"/>
    <property type="project" value="UniProtKB-SubCell"/>
</dbReference>
<dbReference type="Pfam" id="PF01545">
    <property type="entry name" value="Cation_efflux"/>
    <property type="match status" value="1"/>
</dbReference>
<gene>
    <name evidence="8" type="ORF">MCOM1403_LOCUS1227</name>
</gene>
<dbReference type="AlphaFoldDB" id="A0A7S0I872"/>
<keyword evidence="5 6" id="KW-0472">Membrane</keyword>
<evidence type="ECO:0000313" key="8">
    <source>
        <dbReference type="EMBL" id="CAD8513802.1"/>
    </source>
</evidence>
<dbReference type="GO" id="GO:0005385">
    <property type="term" value="F:zinc ion transmembrane transporter activity"/>
    <property type="evidence" value="ECO:0007669"/>
    <property type="project" value="InterPro"/>
</dbReference>
<evidence type="ECO:0000256" key="4">
    <source>
        <dbReference type="ARBA" id="ARBA00022989"/>
    </source>
</evidence>
<evidence type="ECO:0000256" key="2">
    <source>
        <dbReference type="ARBA" id="ARBA00022448"/>
    </source>
</evidence>
<comment type="subcellular location">
    <subcellularLocation>
        <location evidence="1">Membrane</location>
        <topology evidence="1">Multi-pass membrane protein</topology>
    </subcellularLocation>
</comment>
<feature type="transmembrane region" description="Helical" evidence="6">
    <location>
        <begin position="142"/>
        <end position="159"/>
    </location>
</feature>
<dbReference type="GO" id="GO:0005794">
    <property type="term" value="C:Golgi apparatus"/>
    <property type="evidence" value="ECO:0007669"/>
    <property type="project" value="TreeGrafter"/>
</dbReference>
<keyword evidence="4 6" id="KW-1133">Transmembrane helix</keyword>
<feature type="domain" description="Cation efflux protein transmembrane" evidence="7">
    <location>
        <begin position="114"/>
        <end position="306"/>
    </location>
</feature>
<dbReference type="PANTHER" id="PTHR45755">
    <property type="match status" value="1"/>
</dbReference>
<dbReference type="EMBL" id="HBEQ01001532">
    <property type="protein sequence ID" value="CAD8513802.1"/>
    <property type="molecule type" value="Transcribed_RNA"/>
</dbReference>
<proteinExistence type="predicted"/>
<dbReference type="GO" id="GO:0006882">
    <property type="term" value="P:intracellular zinc ion homeostasis"/>
    <property type="evidence" value="ECO:0007669"/>
    <property type="project" value="InterPro"/>
</dbReference>
<evidence type="ECO:0000256" key="5">
    <source>
        <dbReference type="ARBA" id="ARBA00023136"/>
    </source>
</evidence>
<dbReference type="InterPro" id="IPR027469">
    <property type="entry name" value="Cation_efflux_TMD_sf"/>
</dbReference>
<evidence type="ECO:0000259" key="7">
    <source>
        <dbReference type="Pfam" id="PF01545"/>
    </source>
</evidence>
<accession>A0A7S0I872</accession>
<sequence>MAAEDPSSAARRLTATPRRGSCATSRLLSPVRAIVVEACLATAARPALARIAIRAPRRVSDVSSTWFLWTDTPIAKPRAPQPSERMMGRVQVWLVEAPLRWARLSRDGRRLISYVSILAALSVLELGAGLATADGALARDALHVLVGCAVLMLNLRALVIGHERPPRLELVAAFSVSCFLAFTVVALLAEGYRVKGEMFSEYRHPASLMAPSSVRVAIDALGAAMFFTKGAEWIGDFSSAREMNLHALFLFALADGFRSARVPISQWVHDVMGGESQNTEWGEAMFAAGCIVYNAHPLMRRTLRALFGATHARARIEALARCDKELKRIPGVTDVVDARAFKAKGSGELVAHVTLRVSDGVDDAVVVKAARGVYTATVGATGGHVDCTVNLERERGREDLPK</sequence>
<dbReference type="Gene3D" id="1.20.1510.10">
    <property type="entry name" value="Cation efflux protein transmembrane domain"/>
    <property type="match status" value="1"/>
</dbReference>
<evidence type="ECO:0000256" key="3">
    <source>
        <dbReference type="ARBA" id="ARBA00022692"/>
    </source>
</evidence>
<keyword evidence="3 6" id="KW-0812">Transmembrane</keyword>
<name>A0A7S0I872_MICPS</name>
<feature type="transmembrane region" description="Helical" evidence="6">
    <location>
        <begin position="111"/>
        <end position="130"/>
    </location>
</feature>
<dbReference type="SUPFAM" id="SSF161111">
    <property type="entry name" value="Cation efflux protein transmembrane domain-like"/>
    <property type="match status" value="1"/>
</dbReference>
<dbReference type="InterPro" id="IPR045316">
    <property type="entry name" value="Msc2-like"/>
</dbReference>
<dbReference type="InterPro" id="IPR058533">
    <property type="entry name" value="Cation_efflux_TM"/>
</dbReference>
<evidence type="ECO:0000256" key="6">
    <source>
        <dbReference type="SAM" id="Phobius"/>
    </source>
</evidence>